<feature type="region of interest" description="Disordered" evidence="1">
    <location>
        <begin position="42"/>
        <end position="82"/>
    </location>
</feature>
<feature type="region of interest" description="Disordered" evidence="1">
    <location>
        <begin position="1"/>
        <end position="22"/>
    </location>
</feature>
<dbReference type="Proteomes" id="UP000007800">
    <property type="component" value="Unassembled WGS sequence"/>
</dbReference>
<feature type="compositionally biased region" description="Low complexity" evidence="1">
    <location>
        <begin position="50"/>
        <end position="64"/>
    </location>
</feature>
<protein>
    <submittedName>
        <fullName evidence="2">Uncharacterized protein</fullName>
    </submittedName>
</protein>
<proteinExistence type="predicted"/>
<accession>C5LWE5</accession>
<keyword evidence="3" id="KW-1185">Reference proteome</keyword>
<dbReference type="AlphaFoldDB" id="C5LWE5"/>
<name>C5LWE5_PERM5</name>
<dbReference type="RefSeq" id="XP_002766231.1">
    <property type="nucleotide sequence ID" value="XM_002766185.1"/>
</dbReference>
<dbReference type="EMBL" id="GG686169">
    <property type="protein sequence ID" value="EEQ98948.1"/>
    <property type="molecule type" value="Genomic_DNA"/>
</dbReference>
<dbReference type="InParanoid" id="C5LWE5"/>
<organism evidence="3">
    <name type="scientific">Perkinsus marinus (strain ATCC 50983 / TXsc)</name>
    <dbReference type="NCBI Taxonomy" id="423536"/>
    <lineage>
        <taxon>Eukaryota</taxon>
        <taxon>Sar</taxon>
        <taxon>Alveolata</taxon>
        <taxon>Perkinsozoa</taxon>
        <taxon>Perkinsea</taxon>
        <taxon>Perkinsida</taxon>
        <taxon>Perkinsidae</taxon>
        <taxon>Perkinsus</taxon>
    </lineage>
</organism>
<evidence type="ECO:0000313" key="3">
    <source>
        <dbReference type="Proteomes" id="UP000007800"/>
    </source>
</evidence>
<evidence type="ECO:0000256" key="1">
    <source>
        <dbReference type="SAM" id="MobiDB-lite"/>
    </source>
</evidence>
<reference evidence="2 3" key="1">
    <citation type="submission" date="2008-07" db="EMBL/GenBank/DDBJ databases">
        <authorList>
            <person name="El-Sayed N."/>
            <person name="Caler E."/>
            <person name="Inman J."/>
            <person name="Amedeo P."/>
            <person name="Hass B."/>
            <person name="Wortman J."/>
        </authorList>
    </citation>
    <scope>NUCLEOTIDE SEQUENCE [LARGE SCALE GENOMIC DNA]</scope>
    <source>
        <strain evidence="3">ATCC 50983 / TXsc</strain>
    </source>
</reference>
<dbReference type="GeneID" id="9063241"/>
<sequence>MVFSQPCEEGYDSSSRKTYKPCPYKPVWEDPTAEKMKIEKEMKGSTTGNAAKAKASEAADSTTSTEDKPAGAGESMAIKSSVVPPPEEQILTDMDVIHINVLISGAG</sequence>
<evidence type="ECO:0000313" key="2">
    <source>
        <dbReference type="EMBL" id="EEQ98948.1"/>
    </source>
</evidence>
<gene>
    <name evidence="2" type="ORF">Pmar_PMAR013877</name>
</gene>